<gene>
    <name evidence="1" type="ORF">N3K66_007407</name>
</gene>
<name>A0ACC0UTX3_9HYPO</name>
<dbReference type="Proteomes" id="UP001163324">
    <property type="component" value="Chromosome 7"/>
</dbReference>
<keyword evidence="2" id="KW-1185">Reference proteome</keyword>
<proteinExistence type="predicted"/>
<sequence length="547" mass="56811">MVLLTRISAALPAGSPPPGTFIGTHISDRAAPGTFIGKEVEVSTNSETSSSSAPGTFIGMETESPDLTAKLELSNCAADGSGLESCPSTLPPSFCCPKGTSCVSLAGASTVLCCPDGQDCAKIRPITCALSQQDASENPKAPIKTTLLDGELPSCGKGTCCPFGYSCDGDLCVKDKDQSQRPVKPSSTTSAATASTTSTEIVDTTAVPSVVPTTVPAADPSSTESASTSGPTDDNGDDQGSDSSEDGSNNETQDSGPDTAALIGGVIGGLACLVIIAVLAWLCYRRQKKRTYLANQEKAAGGAVGRSPRPPPSSLSHKRNVSSIGHISEPIVQSNSFRTDFIRKSSSEANHNNSGNNNNNGSNDGDRRSSRPTTRFPVNPSAYWSTIDGGQDQTQPQTRQQNGQQPPPPRISIPNPFDSPNLSATSPSPTSGGSDDSTNNNGDPDLRHGTVSSGARLAPIRAMKASSRHLRPAGTGSGNGYLIPRKQPSGESINVFADPRGMMSGGNGRDDENRLTRDTTFTQMMDDAKLGDVHRGRPYVPGTTPRI</sequence>
<reference evidence="1" key="1">
    <citation type="submission" date="2022-10" db="EMBL/GenBank/DDBJ databases">
        <title>Complete Genome of Trichothecium roseum strain YXFP-22015, a Plant Pathogen Isolated from Citrus.</title>
        <authorList>
            <person name="Wang Y."/>
            <person name="Zhu L."/>
        </authorList>
    </citation>
    <scope>NUCLEOTIDE SEQUENCE</scope>
    <source>
        <strain evidence="1">YXFP-22015</strain>
    </source>
</reference>
<evidence type="ECO:0000313" key="2">
    <source>
        <dbReference type="Proteomes" id="UP001163324"/>
    </source>
</evidence>
<dbReference type="EMBL" id="CM047946">
    <property type="protein sequence ID" value="KAI9897551.1"/>
    <property type="molecule type" value="Genomic_DNA"/>
</dbReference>
<organism evidence="1 2">
    <name type="scientific">Trichothecium roseum</name>
    <dbReference type="NCBI Taxonomy" id="47278"/>
    <lineage>
        <taxon>Eukaryota</taxon>
        <taxon>Fungi</taxon>
        <taxon>Dikarya</taxon>
        <taxon>Ascomycota</taxon>
        <taxon>Pezizomycotina</taxon>
        <taxon>Sordariomycetes</taxon>
        <taxon>Hypocreomycetidae</taxon>
        <taxon>Hypocreales</taxon>
        <taxon>Hypocreales incertae sedis</taxon>
        <taxon>Trichothecium</taxon>
    </lineage>
</organism>
<evidence type="ECO:0000313" key="1">
    <source>
        <dbReference type="EMBL" id="KAI9897551.1"/>
    </source>
</evidence>
<comment type="caution">
    <text evidence="1">The sequence shown here is derived from an EMBL/GenBank/DDBJ whole genome shotgun (WGS) entry which is preliminary data.</text>
</comment>
<accession>A0ACC0UTX3</accession>
<protein>
    <submittedName>
        <fullName evidence="1">Uncharacterized protein</fullName>
    </submittedName>
</protein>